<reference evidence="1 2" key="1">
    <citation type="submission" date="2013-02" db="EMBL/GenBank/DDBJ databases">
        <title>The Genome Sequence of Acinetobacter lwoffii NIPH 478.</title>
        <authorList>
            <consortium name="The Broad Institute Genome Sequencing Platform"/>
            <consortium name="The Broad Institute Genome Sequencing Center for Infectious Disease"/>
            <person name="Cerqueira G."/>
            <person name="Feldgarden M."/>
            <person name="Courvalin P."/>
            <person name="Perichon B."/>
            <person name="Grillot-Courvalin C."/>
            <person name="Clermont D."/>
            <person name="Rocha E."/>
            <person name="Yoon E.-J."/>
            <person name="Nemec A."/>
            <person name="Walker B."/>
            <person name="Young S.K."/>
            <person name="Zeng Q."/>
            <person name="Gargeya S."/>
            <person name="Fitzgerald M."/>
            <person name="Haas B."/>
            <person name="Abouelleil A."/>
            <person name="Alvarado L."/>
            <person name="Arachchi H.M."/>
            <person name="Berlin A.M."/>
            <person name="Chapman S.B."/>
            <person name="Dewar J."/>
            <person name="Goldberg J."/>
            <person name="Griggs A."/>
            <person name="Gujja S."/>
            <person name="Hansen M."/>
            <person name="Howarth C."/>
            <person name="Imamovic A."/>
            <person name="Larimer J."/>
            <person name="McCowan C."/>
            <person name="Murphy C."/>
            <person name="Neiman D."/>
            <person name="Pearson M."/>
            <person name="Priest M."/>
            <person name="Roberts A."/>
            <person name="Saif S."/>
            <person name="Shea T."/>
            <person name="Sisk P."/>
            <person name="Sykes S."/>
            <person name="Wortman J."/>
            <person name="Nusbaum C."/>
            <person name="Birren B."/>
        </authorList>
    </citation>
    <scope>NUCLEOTIDE SEQUENCE [LARGE SCALE GENOMIC DNA]</scope>
    <source>
        <strain evidence="1 2">NIPH 478</strain>
    </source>
</reference>
<sequence>MTNIKDLNSLKMDKNLGKVVDTLANDPFGLSAAQIANNSKMSLKTVKNCLAVLLQDEKIHLDELGVYHTTQTTDQVHAEPVVQKETLLMVSAKTGAVQEVVKDQTKINDPTPPAPQVVGVEGFDAKITPTNLLNIIPGTPFKIEQQPAKAKDDTSKPIKVRILEFIKNQCFFSSDGVTTFKVADSLAITKRQADNACYALESQGCLKSEGKADNKHYFYVQDIQRNRAEPRMEKTSDPAKTAVSPFDNWIEHRVVETKTVKLTESQLEEVLKHVFKMDNVTFLTPLPDPYVVELKMEVVR</sequence>
<proteinExistence type="predicted"/>
<evidence type="ECO:0000313" key="1">
    <source>
        <dbReference type="EMBL" id="ENW30674.1"/>
    </source>
</evidence>
<dbReference type="Proteomes" id="UP000018416">
    <property type="component" value="Unassembled WGS sequence"/>
</dbReference>
<dbReference type="AlphaFoldDB" id="N9HN87"/>
<protein>
    <submittedName>
        <fullName evidence="1">Uncharacterized protein</fullName>
    </submittedName>
</protein>
<organism evidence="1 2">
    <name type="scientific">Acinetobacter lwoffii NIPH 478</name>
    <dbReference type="NCBI Taxonomy" id="1217668"/>
    <lineage>
        <taxon>Bacteria</taxon>
        <taxon>Pseudomonadati</taxon>
        <taxon>Pseudomonadota</taxon>
        <taxon>Gammaproteobacteria</taxon>
        <taxon>Moraxellales</taxon>
        <taxon>Moraxellaceae</taxon>
        <taxon>Acinetobacter</taxon>
    </lineage>
</organism>
<evidence type="ECO:0000313" key="2">
    <source>
        <dbReference type="Proteomes" id="UP000018416"/>
    </source>
</evidence>
<gene>
    <name evidence="1" type="ORF">F923_01244</name>
</gene>
<accession>N9HN87</accession>
<dbReference type="HOGENOM" id="CLU_932654_0_0_6"/>
<name>N9HN87_ACILW</name>
<comment type="caution">
    <text evidence="1">The sequence shown here is derived from an EMBL/GenBank/DDBJ whole genome shotgun (WGS) entry which is preliminary data.</text>
</comment>
<dbReference type="RefSeq" id="WP_005107110.1">
    <property type="nucleotide sequence ID" value="NZ_KB849836.1"/>
</dbReference>
<dbReference type="EMBL" id="APQU01000010">
    <property type="protein sequence ID" value="ENW30674.1"/>
    <property type="molecule type" value="Genomic_DNA"/>
</dbReference>
<dbReference type="PATRIC" id="fig|1217668.3.peg.1211"/>